<comment type="caution">
    <text evidence="1">The sequence shown here is derived from an EMBL/GenBank/DDBJ whole genome shotgun (WGS) entry which is preliminary data.</text>
</comment>
<dbReference type="Proteomes" id="UP001592528">
    <property type="component" value="Unassembled WGS sequence"/>
</dbReference>
<organism evidence="1 2">
    <name type="scientific">Streptacidiphilus cavernicola</name>
    <dbReference type="NCBI Taxonomy" id="3342716"/>
    <lineage>
        <taxon>Bacteria</taxon>
        <taxon>Bacillati</taxon>
        <taxon>Actinomycetota</taxon>
        <taxon>Actinomycetes</taxon>
        <taxon>Kitasatosporales</taxon>
        <taxon>Streptomycetaceae</taxon>
        <taxon>Streptacidiphilus</taxon>
    </lineage>
</organism>
<evidence type="ECO:0008006" key="3">
    <source>
        <dbReference type="Google" id="ProtNLM"/>
    </source>
</evidence>
<dbReference type="EMBL" id="JBHEZZ010000023">
    <property type="protein sequence ID" value="MFC1405708.1"/>
    <property type="molecule type" value="Genomic_DNA"/>
</dbReference>
<gene>
    <name evidence="1" type="ORF">ACEZDJ_30905</name>
</gene>
<sequence length="101" mass="11089">MSVRTYRRWESPDPGWPRYPAMLVLTATFGRNSRALGFTKPPSSAPTAHQEYPLDRRHFLAASSAVALAALTPAGPARRHVDPDLVCTHGECLSPPLTMFS</sequence>
<keyword evidence="2" id="KW-1185">Reference proteome</keyword>
<dbReference type="RefSeq" id="WP_030263399.1">
    <property type="nucleotide sequence ID" value="NZ_JBHEZZ010000023.1"/>
</dbReference>
<evidence type="ECO:0000313" key="1">
    <source>
        <dbReference type="EMBL" id="MFC1405708.1"/>
    </source>
</evidence>
<accession>A0ABV6UW67</accession>
<evidence type="ECO:0000313" key="2">
    <source>
        <dbReference type="Proteomes" id="UP001592528"/>
    </source>
</evidence>
<name>A0ABV6UW67_9ACTN</name>
<reference evidence="1 2" key="1">
    <citation type="submission" date="2024-09" db="EMBL/GenBank/DDBJ databases">
        <authorList>
            <person name="Lee S.D."/>
        </authorList>
    </citation>
    <scope>NUCLEOTIDE SEQUENCE [LARGE SCALE GENOMIC DNA]</scope>
    <source>
        <strain evidence="1 2">N1-5</strain>
    </source>
</reference>
<proteinExistence type="predicted"/>
<protein>
    <recommendedName>
        <fullName evidence="3">Twin-arginine translocation signal domain-containing protein</fullName>
    </recommendedName>
</protein>